<proteinExistence type="predicted"/>
<dbReference type="RefSeq" id="WP_324276342.1">
    <property type="nucleotide sequence ID" value="NZ_CP141261.1"/>
</dbReference>
<evidence type="ECO:0000256" key="1">
    <source>
        <dbReference type="SAM" id="MobiDB-lite"/>
    </source>
</evidence>
<dbReference type="EMBL" id="CP141261">
    <property type="protein sequence ID" value="WRL65018.1"/>
    <property type="molecule type" value="Genomic_DNA"/>
</dbReference>
<evidence type="ECO:0000313" key="3">
    <source>
        <dbReference type="Proteomes" id="UP001324287"/>
    </source>
</evidence>
<keyword evidence="3" id="KW-1185">Reference proteome</keyword>
<feature type="compositionally biased region" description="Polar residues" evidence="1">
    <location>
        <begin position="1"/>
        <end position="11"/>
    </location>
</feature>
<reference evidence="2 3" key="1">
    <citation type="submission" date="2023-12" db="EMBL/GenBank/DDBJ databases">
        <title>Blastococcus brunescens sp. nov., an actonobacterium isolated from sandstone collected in sahara desert.</title>
        <authorList>
            <person name="Gtari M."/>
            <person name="Ghodhbane F."/>
        </authorList>
    </citation>
    <scope>NUCLEOTIDE SEQUENCE [LARGE SCALE GENOMIC DNA]</scope>
    <source>
        <strain evidence="2 3">BMG 8361</strain>
    </source>
</reference>
<feature type="region of interest" description="Disordered" evidence="1">
    <location>
        <begin position="1"/>
        <end position="65"/>
    </location>
</feature>
<gene>
    <name evidence="2" type="ORF">U6N30_04720</name>
</gene>
<feature type="compositionally biased region" description="Basic and acidic residues" evidence="1">
    <location>
        <begin position="184"/>
        <end position="194"/>
    </location>
</feature>
<evidence type="ECO:0000313" key="2">
    <source>
        <dbReference type="EMBL" id="WRL65018.1"/>
    </source>
</evidence>
<accession>A0ABZ1B5A7</accession>
<name>A0ABZ1B5A7_9ACTN</name>
<organism evidence="2 3">
    <name type="scientific">Blastococcus brunescens</name>
    <dbReference type="NCBI Taxonomy" id="1564165"/>
    <lineage>
        <taxon>Bacteria</taxon>
        <taxon>Bacillati</taxon>
        <taxon>Actinomycetota</taxon>
        <taxon>Actinomycetes</taxon>
        <taxon>Geodermatophilales</taxon>
        <taxon>Geodermatophilaceae</taxon>
        <taxon>Blastococcus</taxon>
    </lineage>
</organism>
<protein>
    <submittedName>
        <fullName evidence="2">Uncharacterized protein</fullName>
    </submittedName>
</protein>
<dbReference type="Proteomes" id="UP001324287">
    <property type="component" value="Chromosome"/>
</dbReference>
<feature type="compositionally biased region" description="Basic and acidic residues" evidence="1">
    <location>
        <begin position="42"/>
        <end position="62"/>
    </location>
</feature>
<feature type="region of interest" description="Disordered" evidence="1">
    <location>
        <begin position="163"/>
        <end position="194"/>
    </location>
</feature>
<sequence>MVTDQVVQRTAAQPGRRPADDVARQRQPLVGNLQGPGTTGVHPRELVRRGQVAEHQLPRGDEGLGAELAEPAHAARLDRQRHHRRALHPQVPRRAHEAEAGGVGGEDVRCAEVPQVHARLHPLVGPQVLDAAGDRRLAEGRAERVDPVLGRDGGRVEQLHRLLPGGADLYDGRDPGPRGPRVAEQGRRGEPAGS</sequence>